<name>A0ABD0L9S7_9CAEN</name>
<dbReference type="Proteomes" id="UP001519460">
    <property type="component" value="Unassembled WGS sequence"/>
</dbReference>
<comment type="caution">
    <text evidence="1">The sequence shown here is derived from an EMBL/GenBank/DDBJ whole genome shotgun (WGS) entry which is preliminary data.</text>
</comment>
<dbReference type="AlphaFoldDB" id="A0ABD0L9S7"/>
<keyword evidence="2" id="KW-1185">Reference proteome</keyword>
<reference evidence="1 2" key="1">
    <citation type="journal article" date="2023" name="Sci. Data">
        <title>Genome assembly of the Korean intertidal mud-creeper Batillaria attramentaria.</title>
        <authorList>
            <person name="Patra A.K."/>
            <person name="Ho P.T."/>
            <person name="Jun S."/>
            <person name="Lee S.J."/>
            <person name="Kim Y."/>
            <person name="Won Y.J."/>
        </authorList>
    </citation>
    <scope>NUCLEOTIDE SEQUENCE [LARGE SCALE GENOMIC DNA]</scope>
    <source>
        <strain evidence="1">Wonlab-2016</strain>
    </source>
</reference>
<protein>
    <submittedName>
        <fullName evidence="1">Uncharacterized protein</fullName>
    </submittedName>
</protein>
<dbReference type="EMBL" id="JACVVK020000071">
    <property type="protein sequence ID" value="KAK7495912.1"/>
    <property type="molecule type" value="Genomic_DNA"/>
</dbReference>
<proteinExistence type="predicted"/>
<sequence>MKTDQRGDASLEPENVIRVTAPVKNSPKVTSRHSIHPFRGGNQPFIRLNGQVFLVTAWLGYSSISITTLPPYYNQDRATRADGLFEQVTALHRLTVQTDRGLLLCKLVASFDRECVKLLPHPGTEDTGKSLQLQLSSSTQLWKPVLETSFRERRRKELTTQITHPCKFRRRGTVDSQWTVADPGQSAEESFKRNEMCPLRCFH</sequence>
<accession>A0ABD0L9S7</accession>
<organism evidence="1 2">
    <name type="scientific">Batillaria attramentaria</name>
    <dbReference type="NCBI Taxonomy" id="370345"/>
    <lineage>
        <taxon>Eukaryota</taxon>
        <taxon>Metazoa</taxon>
        <taxon>Spiralia</taxon>
        <taxon>Lophotrochozoa</taxon>
        <taxon>Mollusca</taxon>
        <taxon>Gastropoda</taxon>
        <taxon>Caenogastropoda</taxon>
        <taxon>Sorbeoconcha</taxon>
        <taxon>Cerithioidea</taxon>
        <taxon>Batillariidae</taxon>
        <taxon>Batillaria</taxon>
    </lineage>
</organism>
<gene>
    <name evidence="1" type="ORF">BaRGS_00012902</name>
</gene>
<evidence type="ECO:0000313" key="1">
    <source>
        <dbReference type="EMBL" id="KAK7495912.1"/>
    </source>
</evidence>
<evidence type="ECO:0000313" key="2">
    <source>
        <dbReference type="Proteomes" id="UP001519460"/>
    </source>
</evidence>